<dbReference type="Proteomes" id="UP000314294">
    <property type="component" value="Unassembled WGS sequence"/>
</dbReference>
<gene>
    <name evidence="1" type="ORF">EYF80_036610</name>
</gene>
<comment type="caution">
    <text evidence="1">The sequence shown here is derived from an EMBL/GenBank/DDBJ whole genome shotgun (WGS) entry which is preliminary data.</text>
</comment>
<reference evidence="1 2" key="1">
    <citation type="submission" date="2019-03" db="EMBL/GenBank/DDBJ databases">
        <title>First draft genome of Liparis tanakae, snailfish: a comprehensive survey of snailfish specific genes.</title>
        <authorList>
            <person name="Kim W."/>
            <person name="Song I."/>
            <person name="Jeong J.-H."/>
            <person name="Kim D."/>
            <person name="Kim S."/>
            <person name="Ryu S."/>
            <person name="Song J.Y."/>
            <person name="Lee S.K."/>
        </authorList>
    </citation>
    <scope>NUCLEOTIDE SEQUENCE [LARGE SCALE GENOMIC DNA]</scope>
    <source>
        <tissue evidence="1">Muscle</tissue>
    </source>
</reference>
<sequence>MLFRVEDWVRDKEPTEVTEELWGERGAVDRRVGLNAASGQRQLHKSFAERPNMSLLQVLQPIILEHPPYSTHSLHHGATFSAHLRTGLPGDVEGGAY</sequence>
<accession>A0A4Z2GJ13</accession>
<organism evidence="1 2">
    <name type="scientific">Liparis tanakae</name>
    <name type="common">Tanaka's snailfish</name>
    <dbReference type="NCBI Taxonomy" id="230148"/>
    <lineage>
        <taxon>Eukaryota</taxon>
        <taxon>Metazoa</taxon>
        <taxon>Chordata</taxon>
        <taxon>Craniata</taxon>
        <taxon>Vertebrata</taxon>
        <taxon>Euteleostomi</taxon>
        <taxon>Actinopterygii</taxon>
        <taxon>Neopterygii</taxon>
        <taxon>Teleostei</taxon>
        <taxon>Neoteleostei</taxon>
        <taxon>Acanthomorphata</taxon>
        <taxon>Eupercaria</taxon>
        <taxon>Perciformes</taxon>
        <taxon>Cottioidei</taxon>
        <taxon>Cottales</taxon>
        <taxon>Liparidae</taxon>
        <taxon>Liparis</taxon>
    </lineage>
</organism>
<dbReference type="EMBL" id="SRLO01000523">
    <property type="protein sequence ID" value="TNN53191.1"/>
    <property type="molecule type" value="Genomic_DNA"/>
</dbReference>
<protein>
    <submittedName>
        <fullName evidence="1">Uncharacterized protein</fullName>
    </submittedName>
</protein>
<dbReference type="AlphaFoldDB" id="A0A4Z2GJ13"/>
<evidence type="ECO:0000313" key="1">
    <source>
        <dbReference type="EMBL" id="TNN53191.1"/>
    </source>
</evidence>
<evidence type="ECO:0000313" key="2">
    <source>
        <dbReference type="Proteomes" id="UP000314294"/>
    </source>
</evidence>
<keyword evidence="2" id="KW-1185">Reference proteome</keyword>
<name>A0A4Z2GJ13_9TELE</name>
<proteinExistence type="predicted"/>